<evidence type="ECO:0000313" key="2">
    <source>
        <dbReference type="EMBL" id="KAF1912515.1"/>
    </source>
</evidence>
<dbReference type="Proteomes" id="UP000800096">
    <property type="component" value="Unassembled WGS sequence"/>
</dbReference>
<dbReference type="OrthoDB" id="10263073at2759"/>
<feature type="compositionally biased region" description="Polar residues" evidence="1">
    <location>
        <begin position="25"/>
        <end position="54"/>
    </location>
</feature>
<name>A0A6A5QAI8_AMPQU</name>
<reference evidence="2" key="1">
    <citation type="journal article" date="2020" name="Stud. Mycol.">
        <title>101 Dothideomycetes genomes: a test case for predicting lifestyles and emergence of pathogens.</title>
        <authorList>
            <person name="Haridas S."/>
            <person name="Albert R."/>
            <person name="Binder M."/>
            <person name="Bloem J."/>
            <person name="Labutti K."/>
            <person name="Salamov A."/>
            <person name="Andreopoulos B."/>
            <person name="Baker S."/>
            <person name="Barry K."/>
            <person name="Bills G."/>
            <person name="Bluhm B."/>
            <person name="Cannon C."/>
            <person name="Castanera R."/>
            <person name="Culley D."/>
            <person name="Daum C."/>
            <person name="Ezra D."/>
            <person name="Gonzalez J."/>
            <person name="Henrissat B."/>
            <person name="Kuo A."/>
            <person name="Liang C."/>
            <person name="Lipzen A."/>
            <person name="Lutzoni F."/>
            <person name="Magnuson J."/>
            <person name="Mondo S."/>
            <person name="Nolan M."/>
            <person name="Ohm R."/>
            <person name="Pangilinan J."/>
            <person name="Park H.-J."/>
            <person name="Ramirez L."/>
            <person name="Alfaro M."/>
            <person name="Sun H."/>
            <person name="Tritt A."/>
            <person name="Yoshinaga Y."/>
            <person name="Zwiers L.-H."/>
            <person name="Turgeon B."/>
            <person name="Goodwin S."/>
            <person name="Spatafora J."/>
            <person name="Crous P."/>
            <person name="Grigoriev I."/>
        </authorList>
    </citation>
    <scope>NUCLEOTIDE SEQUENCE</scope>
    <source>
        <strain evidence="2">HMLAC05119</strain>
    </source>
</reference>
<sequence>MNFIATQGQMPHMDSSTPYYPETNAPKTLASTAPSAQSPLPSGNTADGSSSTPFEEQHTFDVGRARMALMDPDGSVDACALELGDVCFIPVAYLHRIGVLDDEKIFY</sequence>
<dbReference type="EMBL" id="ML979140">
    <property type="protein sequence ID" value="KAF1912515.1"/>
    <property type="molecule type" value="Genomic_DNA"/>
</dbReference>
<keyword evidence="3" id="KW-1185">Reference proteome</keyword>
<evidence type="ECO:0008006" key="4">
    <source>
        <dbReference type="Google" id="ProtNLM"/>
    </source>
</evidence>
<evidence type="ECO:0000256" key="1">
    <source>
        <dbReference type="SAM" id="MobiDB-lite"/>
    </source>
</evidence>
<proteinExistence type="predicted"/>
<organism evidence="2 3">
    <name type="scientific">Ampelomyces quisqualis</name>
    <name type="common">Powdery mildew agent</name>
    <dbReference type="NCBI Taxonomy" id="50730"/>
    <lineage>
        <taxon>Eukaryota</taxon>
        <taxon>Fungi</taxon>
        <taxon>Dikarya</taxon>
        <taxon>Ascomycota</taxon>
        <taxon>Pezizomycotina</taxon>
        <taxon>Dothideomycetes</taxon>
        <taxon>Pleosporomycetidae</taxon>
        <taxon>Pleosporales</taxon>
        <taxon>Pleosporineae</taxon>
        <taxon>Phaeosphaeriaceae</taxon>
        <taxon>Ampelomyces</taxon>
    </lineage>
</organism>
<accession>A0A6A5QAI8</accession>
<dbReference type="AlphaFoldDB" id="A0A6A5QAI8"/>
<evidence type="ECO:0000313" key="3">
    <source>
        <dbReference type="Proteomes" id="UP000800096"/>
    </source>
</evidence>
<feature type="compositionally biased region" description="Polar residues" evidence="1">
    <location>
        <begin position="1"/>
        <end position="18"/>
    </location>
</feature>
<feature type="region of interest" description="Disordered" evidence="1">
    <location>
        <begin position="1"/>
        <end position="57"/>
    </location>
</feature>
<gene>
    <name evidence="2" type="ORF">BDU57DRAFT_551355</name>
</gene>
<protein>
    <recommendedName>
        <fullName evidence="4">Cupin type-1 domain-containing protein</fullName>
    </recommendedName>
</protein>